<organism evidence="1 2">
    <name type="scientific">Fermentimonas caenicola</name>
    <dbReference type="NCBI Taxonomy" id="1562970"/>
    <lineage>
        <taxon>Bacteria</taxon>
        <taxon>Pseudomonadati</taxon>
        <taxon>Bacteroidota</taxon>
        <taxon>Bacteroidia</taxon>
        <taxon>Bacteroidales</taxon>
        <taxon>Dysgonomonadaceae</taxon>
        <taxon>Fermentimonas</taxon>
    </lineage>
</organism>
<name>A0A098BYB5_9BACT</name>
<accession>A0A098BYB5</accession>
<sequence length="141" mass="16609">MEEKILLRDPDVEPTDKVIEDSLGKDAYEIYKTLIEVITGKYKLAYEWRFYKDGNAWLCKVTNKKKTVFWLSLWEIFIKTGFYFTEKTKGGINNLPIDIEIKEKFSSSVSIGKLFALSLDIKKTEDLKDFEEIMRYKLLKS</sequence>
<evidence type="ECO:0000313" key="2">
    <source>
        <dbReference type="Proteomes" id="UP000032417"/>
    </source>
</evidence>
<proteinExistence type="predicted"/>
<dbReference type="KEGG" id="pbt:ING2E5B_0897"/>
<protein>
    <recommendedName>
        <fullName evidence="3">DUF3788 family protein</fullName>
    </recommendedName>
</protein>
<dbReference type="HOGENOM" id="CLU_125862_2_0_10"/>
<dbReference type="Pfam" id="PF12663">
    <property type="entry name" value="DUF3788"/>
    <property type="match status" value="1"/>
</dbReference>
<dbReference type="STRING" id="1562970.ING2E5B_0897"/>
<keyword evidence="2" id="KW-1185">Reference proteome</keyword>
<dbReference type="AlphaFoldDB" id="A0A098BYB5"/>
<dbReference type="EMBL" id="LN515532">
    <property type="protein sequence ID" value="CEA15659.1"/>
    <property type="molecule type" value="Genomic_DNA"/>
</dbReference>
<evidence type="ECO:0008006" key="3">
    <source>
        <dbReference type="Google" id="ProtNLM"/>
    </source>
</evidence>
<reference evidence="1 2" key="1">
    <citation type="submission" date="2014-08" db="EMBL/GenBank/DDBJ databases">
        <authorList>
            <person name="Wibberg D."/>
        </authorList>
    </citation>
    <scope>NUCLEOTIDE SEQUENCE [LARGE SCALE GENOMIC DNA]</scope>
    <source>
        <strain evidence="2">ING2-E5B</strain>
    </source>
</reference>
<dbReference type="Proteomes" id="UP000032417">
    <property type="component" value="Chromosome 1"/>
</dbReference>
<gene>
    <name evidence="1" type="ORF">ING2E5B_0897</name>
</gene>
<dbReference type="InterPro" id="IPR024265">
    <property type="entry name" value="DUF3788"/>
</dbReference>
<evidence type="ECO:0000313" key="1">
    <source>
        <dbReference type="EMBL" id="CEA15659.1"/>
    </source>
</evidence>